<proteinExistence type="predicted"/>
<dbReference type="Proteomes" id="UP001085076">
    <property type="component" value="Miscellaneous, Linkage group lg05"/>
</dbReference>
<organism evidence="2 3">
    <name type="scientific">Dioscorea zingiberensis</name>
    <dbReference type="NCBI Taxonomy" id="325984"/>
    <lineage>
        <taxon>Eukaryota</taxon>
        <taxon>Viridiplantae</taxon>
        <taxon>Streptophyta</taxon>
        <taxon>Embryophyta</taxon>
        <taxon>Tracheophyta</taxon>
        <taxon>Spermatophyta</taxon>
        <taxon>Magnoliopsida</taxon>
        <taxon>Liliopsida</taxon>
        <taxon>Dioscoreales</taxon>
        <taxon>Dioscoreaceae</taxon>
        <taxon>Dioscorea</taxon>
    </lineage>
</organism>
<feature type="region of interest" description="Disordered" evidence="1">
    <location>
        <begin position="1"/>
        <end position="167"/>
    </location>
</feature>
<feature type="compositionally biased region" description="Acidic residues" evidence="1">
    <location>
        <begin position="23"/>
        <end position="40"/>
    </location>
</feature>
<reference evidence="2" key="1">
    <citation type="submission" date="2021-03" db="EMBL/GenBank/DDBJ databases">
        <authorList>
            <person name="Li Z."/>
            <person name="Yang C."/>
        </authorList>
    </citation>
    <scope>NUCLEOTIDE SEQUENCE</scope>
    <source>
        <strain evidence="2">Dzin_1.0</strain>
        <tissue evidence="2">Leaf</tissue>
    </source>
</reference>
<comment type="caution">
    <text evidence="2">The sequence shown here is derived from an EMBL/GenBank/DDBJ whole genome shotgun (WGS) entry which is preliminary data.</text>
</comment>
<name>A0A9D5CI50_9LILI</name>
<dbReference type="AlphaFoldDB" id="A0A9D5CI50"/>
<protein>
    <submittedName>
        <fullName evidence="2">Uncharacterized protein</fullName>
    </submittedName>
</protein>
<feature type="compositionally biased region" description="Acidic residues" evidence="1">
    <location>
        <begin position="128"/>
        <end position="139"/>
    </location>
</feature>
<evidence type="ECO:0000313" key="3">
    <source>
        <dbReference type="Proteomes" id="UP001085076"/>
    </source>
</evidence>
<feature type="compositionally biased region" description="Polar residues" evidence="1">
    <location>
        <begin position="115"/>
        <end position="126"/>
    </location>
</feature>
<keyword evidence="3" id="KW-1185">Reference proteome</keyword>
<feature type="compositionally biased region" description="Acidic residues" evidence="1">
    <location>
        <begin position="94"/>
        <end position="108"/>
    </location>
</feature>
<dbReference type="EMBL" id="JAGGNH010000005">
    <property type="protein sequence ID" value="KAJ0973445.1"/>
    <property type="molecule type" value="Genomic_DNA"/>
</dbReference>
<gene>
    <name evidence="2" type="ORF">J5N97_021404</name>
</gene>
<sequence>MRRFIHHLVVASHYRRGKREEETSTDEDDDSETDNSESEAEAPNFCLRPQYGQGGKSDDESEDDDEDDETEDEHDPRSHGHSKYASTYNPYMGESDDEEDEETTEDENDPRSHGYSKNANTYNNYMGESDEDDEDDDEDISRKLGKLALGPHAQKKKKNDRSQYDDDRKVMIIKDLHLHMSHNTIGNFAWNKKEKIYGRN</sequence>
<accession>A0A9D5CI50</accession>
<evidence type="ECO:0000256" key="1">
    <source>
        <dbReference type="SAM" id="MobiDB-lite"/>
    </source>
</evidence>
<evidence type="ECO:0000313" key="2">
    <source>
        <dbReference type="EMBL" id="KAJ0973445.1"/>
    </source>
</evidence>
<reference evidence="2" key="2">
    <citation type="journal article" date="2022" name="Hortic Res">
        <title>The genome of Dioscorea zingiberensis sheds light on the biosynthesis, origin and evolution of the medicinally important diosgenin saponins.</title>
        <authorList>
            <person name="Li Y."/>
            <person name="Tan C."/>
            <person name="Li Z."/>
            <person name="Guo J."/>
            <person name="Li S."/>
            <person name="Chen X."/>
            <person name="Wang C."/>
            <person name="Dai X."/>
            <person name="Yang H."/>
            <person name="Song W."/>
            <person name="Hou L."/>
            <person name="Xu J."/>
            <person name="Tong Z."/>
            <person name="Xu A."/>
            <person name="Yuan X."/>
            <person name="Wang W."/>
            <person name="Yang Q."/>
            <person name="Chen L."/>
            <person name="Sun Z."/>
            <person name="Wang K."/>
            <person name="Pan B."/>
            <person name="Chen J."/>
            <person name="Bao Y."/>
            <person name="Liu F."/>
            <person name="Qi X."/>
            <person name="Gang D.R."/>
            <person name="Wen J."/>
            <person name="Li J."/>
        </authorList>
    </citation>
    <scope>NUCLEOTIDE SEQUENCE</scope>
    <source>
        <strain evidence="2">Dzin_1.0</strain>
    </source>
</reference>
<feature type="compositionally biased region" description="Acidic residues" evidence="1">
    <location>
        <begin position="59"/>
        <end position="73"/>
    </location>
</feature>